<dbReference type="OrthoDB" id="7646940at2"/>
<proteinExistence type="predicted"/>
<sequence length="528" mass="55885">MLGFSLSPARQVPAADSVAPFFANGGGAEVAIGQGPQGALSLWSTIGDGYAAWLSLDNDDPTLRLSWRETAVAKLRNVYPIGAFSLSGSWNQLQSSGSGLASSYTGNRAISSGSTSATATVTVSRADPYDVWVHYTGRTSGGYVRVRIDGSDELVNEIGDPAALGFKAFYSYSETDLERRQVVRVASGLIGSHTVELSYGAAANPGGTAILLEAVSISADLSGPRILPPLWQPQTSYAMGDEVQWDGTYYAARANGQSGLVPPSHLNGIGSDGALDWRADYRPTYPEFVAIDYASEREYAARFQIAGDETEVGGQTHGHEPLVSRQIAIDGVPWTAETSGNGLSVGNEIAISEQTNWQTTAGASIADCTLQRVIGPGEISHDVTLDMTGNVTDVAWFYAGMLPFVHWDGESETEVVQRLQAPRESVTLSDYSGGVPANVTFAPASRLGLAAQIGVTELRYGLEAELSSNGVAQDLTAFLRPNLEGRTANGNLDWPCKAYIAADVANGFGISAGDNLRITSRHVMSARE</sequence>
<name>A0A1I6LE68_9RHOB</name>
<dbReference type="AlphaFoldDB" id="A0A1I6LE68"/>
<gene>
    <name evidence="1" type="ORF">SAMN05444714_0431</name>
</gene>
<accession>A0A1I6LE68</accession>
<keyword evidence="2" id="KW-1185">Reference proteome</keyword>
<organism evidence="1 2">
    <name type="scientific">Yoonia litorea</name>
    <dbReference type="NCBI Taxonomy" id="1123755"/>
    <lineage>
        <taxon>Bacteria</taxon>
        <taxon>Pseudomonadati</taxon>
        <taxon>Pseudomonadota</taxon>
        <taxon>Alphaproteobacteria</taxon>
        <taxon>Rhodobacterales</taxon>
        <taxon>Paracoccaceae</taxon>
        <taxon>Yoonia</taxon>
    </lineage>
</organism>
<evidence type="ECO:0000313" key="2">
    <source>
        <dbReference type="Proteomes" id="UP000198926"/>
    </source>
</evidence>
<dbReference type="Proteomes" id="UP000198926">
    <property type="component" value="Unassembled WGS sequence"/>
</dbReference>
<reference evidence="1 2" key="1">
    <citation type="submission" date="2016-10" db="EMBL/GenBank/DDBJ databases">
        <authorList>
            <person name="de Groot N.N."/>
        </authorList>
    </citation>
    <scope>NUCLEOTIDE SEQUENCE [LARGE SCALE GENOMIC DNA]</scope>
    <source>
        <strain evidence="1 2">DSM 29433</strain>
    </source>
</reference>
<protein>
    <submittedName>
        <fullName evidence="1">Carbohydrate binding domain-containing protein</fullName>
    </submittedName>
</protein>
<dbReference type="EMBL" id="FOZM01000001">
    <property type="protein sequence ID" value="SFS01578.1"/>
    <property type="molecule type" value="Genomic_DNA"/>
</dbReference>
<dbReference type="STRING" id="1123755.SAMN05444714_0431"/>
<evidence type="ECO:0000313" key="1">
    <source>
        <dbReference type="EMBL" id="SFS01578.1"/>
    </source>
</evidence>
<dbReference type="RefSeq" id="WP_090203394.1">
    <property type="nucleotide sequence ID" value="NZ_FOZM01000001.1"/>
</dbReference>